<keyword evidence="3" id="KW-0010">Activator</keyword>
<dbReference type="PANTHER" id="PTHR30185:SF12">
    <property type="entry name" value="TRANSCRIPTIONAL REGULATOR MANR"/>
    <property type="match status" value="1"/>
</dbReference>
<dbReference type="Pfam" id="PF00359">
    <property type="entry name" value="PTS_EIIA_2"/>
    <property type="match status" value="1"/>
</dbReference>
<dbReference type="InterPro" id="IPR036634">
    <property type="entry name" value="PRD_sf"/>
</dbReference>
<dbReference type="Pfam" id="PF05043">
    <property type="entry name" value="Mga"/>
    <property type="match status" value="1"/>
</dbReference>
<evidence type="ECO:0000256" key="2">
    <source>
        <dbReference type="ARBA" id="ARBA00023015"/>
    </source>
</evidence>
<evidence type="ECO:0000256" key="4">
    <source>
        <dbReference type="ARBA" id="ARBA00023163"/>
    </source>
</evidence>
<keyword evidence="2" id="KW-0805">Transcription regulation</keyword>
<dbReference type="AlphaFoldDB" id="A0A0C9Q151"/>
<feature type="domain" description="PRD" evidence="6">
    <location>
        <begin position="288"/>
        <end position="394"/>
    </location>
</feature>
<organism evidence="7 8">
    <name type="scientific">Lacticaseibacillus paracasei NRIC 0644</name>
    <dbReference type="NCBI Taxonomy" id="1435038"/>
    <lineage>
        <taxon>Bacteria</taxon>
        <taxon>Bacillati</taxon>
        <taxon>Bacillota</taxon>
        <taxon>Bacilli</taxon>
        <taxon>Lactobacillales</taxon>
        <taxon>Lactobacillaceae</taxon>
        <taxon>Lacticaseibacillus</taxon>
    </lineage>
</organism>
<accession>A0A0C9Q151</accession>
<dbReference type="PROSITE" id="PS51094">
    <property type="entry name" value="PTS_EIIA_TYPE_2"/>
    <property type="match status" value="1"/>
</dbReference>
<dbReference type="InterPro" id="IPR036388">
    <property type="entry name" value="WH-like_DNA-bd_sf"/>
</dbReference>
<dbReference type="RefSeq" id="WP_045624443.1">
    <property type="nucleotide sequence ID" value="NZ_BAYM01000391.1"/>
</dbReference>
<evidence type="ECO:0000256" key="1">
    <source>
        <dbReference type="ARBA" id="ARBA00022737"/>
    </source>
</evidence>
<dbReference type="InterPro" id="IPR007737">
    <property type="entry name" value="Mga_HTH"/>
</dbReference>
<dbReference type="GO" id="GO:0006355">
    <property type="term" value="P:regulation of DNA-templated transcription"/>
    <property type="evidence" value="ECO:0007669"/>
    <property type="project" value="InterPro"/>
</dbReference>
<dbReference type="InterPro" id="IPR050661">
    <property type="entry name" value="BglG_antiterminators"/>
</dbReference>
<dbReference type="SUPFAM" id="SSF55804">
    <property type="entry name" value="Phoshotransferase/anion transport protein"/>
    <property type="match status" value="1"/>
</dbReference>
<dbReference type="PROSITE" id="PS51372">
    <property type="entry name" value="PRD_2"/>
    <property type="match status" value="2"/>
</dbReference>
<dbReference type="SUPFAM" id="SSF63520">
    <property type="entry name" value="PTS-regulatory domain, PRD"/>
    <property type="match status" value="2"/>
</dbReference>
<comment type="caution">
    <text evidence="7">The sequence shown here is derived from an EMBL/GenBank/DDBJ whole genome shotgun (WGS) entry which is preliminary data.</text>
</comment>
<dbReference type="Pfam" id="PF00874">
    <property type="entry name" value="PRD"/>
    <property type="match status" value="1"/>
</dbReference>
<dbReference type="PANTHER" id="PTHR30185">
    <property type="entry name" value="CRYPTIC BETA-GLUCOSIDE BGL OPERON ANTITERMINATOR"/>
    <property type="match status" value="1"/>
</dbReference>
<dbReference type="Pfam" id="PF08279">
    <property type="entry name" value="HTH_11"/>
    <property type="match status" value="1"/>
</dbReference>
<dbReference type="InterPro" id="IPR011608">
    <property type="entry name" value="PRD"/>
</dbReference>
<evidence type="ECO:0000256" key="3">
    <source>
        <dbReference type="ARBA" id="ARBA00023159"/>
    </source>
</evidence>
<dbReference type="Gene3D" id="1.10.10.10">
    <property type="entry name" value="Winged helix-like DNA-binding domain superfamily/Winged helix DNA-binding domain"/>
    <property type="match status" value="1"/>
</dbReference>
<protein>
    <submittedName>
        <fullName evidence="7">Transcriptional antiterminator</fullName>
    </submittedName>
</protein>
<proteinExistence type="predicted"/>
<dbReference type="Gene3D" id="1.10.1790.10">
    <property type="entry name" value="PRD domain"/>
    <property type="match status" value="1"/>
</dbReference>
<dbReference type="InterPro" id="IPR013196">
    <property type="entry name" value="HTH_11"/>
</dbReference>
<evidence type="ECO:0000313" key="8">
    <source>
        <dbReference type="Proteomes" id="UP000032552"/>
    </source>
</evidence>
<reference evidence="8" key="1">
    <citation type="submission" date="2014-05" db="EMBL/GenBank/DDBJ databases">
        <title>Whole genome sequencing of Lactobacillus casei NRIC0644.</title>
        <authorList>
            <person name="Atarashi H."/>
            <person name="Yoshida Y."/>
            <person name="Fujimura S."/>
            <person name="Tanaka N."/>
            <person name="Shiwa Y."/>
            <person name="Yoshikawa H."/>
            <person name="Okada S."/>
            <person name="Nakagawa J."/>
        </authorList>
    </citation>
    <scope>NUCLEOTIDE SEQUENCE [LARGE SCALE GENOMIC DNA]</scope>
    <source>
        <strain evidence="8">NRIC0644</strain>
    </source>
</reference>
<dbReference type="EMBL" id="BAYM01000391">
    <property type="protein sequence ID" value="GAN38109.1"/>
    <property type="molecule type" value="Genomic_DNA"/>
</dbReference>
<evidence type="ECO:0000259" key="6">
    <source>
        <dbReference type="PROSITE" id="PS51372"/>
    </source>
</evidence>
<keyword evidence="1" id="KW-0677">Repeat</keyword>
<name>A0A0C9Q151_LACPA</name>
<dbReference type="Gene3D" id="3.40.930.10">
    <property type="entry name" value="Mannitol-specific EII, Chain A"/>
    <property type="match status" value="1"/>
</dbReference>
<gene>
    <name evidence="7" type="ORF">LC0644_2698</name>
</gene>
<feature type="domain" description="PRD" evidence="6">
    <location>
        <begin position="173"/>
        <end position="280"/>
    </location>
</feature>
<dbReference type="InterPro" id="IPR016152">
    <property type="entry name" value="PTrfase/Anion_transptr"/>
</dbReference>
<sequence>MLNNNQQRLLQLLFESNQPLTANQLSEKLGCSVRTAKTYVAQINRLAAEPLILSSRQGYVALKTEAKQLLISTNNASDIPQTFRDRAFYIIKQSMIHKAQLDVFDLEESLFVSYGTLKNDIQKINQMFSKSGVRVVIRDNKIQVTGNEKDKRRLISHFIMEEAPHHFVDRSLLTQNFNRTDVEQIEQIIKEELAPSTLKLNDYALINLMMHLLIMIQSLHHDDTLLSRDAYSSWLNTYDAAIVTKIIKRIENVFNLILNKHEREEIHMLFHANVDHLPLSDRDKLTTTVGDNIVRAMSSLFAEVQHIFGIDLDNDYFVFPFSLHLNKLFSRAMQGSSLNSPLTESLKQDFPVVFELAVFVSFRLSQLLHIPITEGERAYIALHIGAELDRQKQHSEKIRTAIFSPNYMNLNTQLYQHVSKQFEHDLNVVALVNDPSELDKLDVSLLITTVPQASSMAYRVVTISPFMTSKEKSTIMATIEEHRRNVQRDFLRRYFDIYFGEQFFFTLQPIMQRDQVVTLMCDQLERCHIVSPSFRQHVFEREEAAGTAFGTVALPHSVYMEARQTTFSVGIAKNSIRWGERRVNIVVLAAISQNDQQRFMRLYEALITMFSEPQVATALARVRNFEQFKNVVKTNM</sequence>
<evidence type="ECO:0000259" key="5">
    <source>
        <dbReference type="PROSITE" id="PS51094"/>
    </source>
</evidence>
<feature type="domain" description="PTS EIIA type-2" evidence="5">
    <location>
        <begin position="496"/>
        <end position="635"/>
    </location>
</feature>
<evidence type="ECO:0000313" key="7">
    <source>
        <dbReference type="EMBL" id="GAN38109.1"/>
    </source>
</evidence>
<dbReference type="InterPro" id="IPR002178">
    <property type="entry name" value="PTS_EIIA_type-2_dom"/>
</dbReference>
<keyword evidence="4" id="KW-0804">Transcription</keyword>
<dbReference type="Proteomes" id="UP000032552">
    <property type="component" value="Unassembled WGS sequence"/>
</dbReference>